<dbReference type="RefSeq" id="WP_229672025.1">
    <property type="nucleotide sequence ID" value="NZ_BMKO01000010.1"/>
</dbReference>
<accession>A0ABQ1TBC4</accession>
<dbReference type="EMBL" id="BMKO01000010">
    <property type="protein sequence ID" value="GGE90080.1"/>
    <property type="molecule type" value="Genomic_DNA"/>
</dbReference>
<dbReference type="InterPro" id="IPR038610">
    <property type="entry name" value="FliK-like_C_sf"/>
</dbReference>
<dbReference type="PANTHER" id="PTHR37533">
    <property type="entry name" value="FLAGELLAR HOOK-LENGTH CONTROL PROTEIN"/>
    <property type="match status" value="1"/>
</dbReference>
<gene>
    <name evidence="3" type="ORF">GCM10011520_33170</name>
</gene>
<keyword evidence="4" id="KW-1185">Reference proteome</keyword>
<protein>
    <recommendedName>
        <fullName evidence="2">Flagellar hook-length control protein-like C-terminal domain-containing protein</fullName>
    </recommendedName>
</protein>
<organism evidence="3 4">
    <name type="scientific">Shewanella carassii</name>
    <dbReference type="NCBI Taxonomy" id="1987584"/>
    <lineage>
        <taxon>Bacteria</taxon>
        <taxon>Pseudomonadati</taxon>
        <taxon>Pseudomonadota</taxon>
        <taxon>Gammaproteobacteria</taxon>
        <taxon>Alteromonadales</taxon>
        <taxon>Shewanellaceae</taxon>
        <taxon>Shewanella</taxon>
    </lineage>
</organism>
<dbReference type="InterPro" id="IPR021136">
    <property type="entry name" value="Flagellar_hook_control-like_C"/>
</dbReference>
<comment type="caution">
    <text evidence="3">The sequence shown here is derived from an EMBL/GenBank/DDBJ whole genome shotgun (WGS) entry which is preliminary data.</text>
</comment>
<dbReference type="PANTHER" id="PTHR37533:SF2">
    <property type="entry name" value="FLAGELLAR HOOK-LENGTH CONTROL PROTEIN"/>
    <property type="match status" value="1"/>
</dbReference>
<dbReference type="Pfam" id="PF02120">
    <property type="entry name" value="Flg_hook"/>
    <property type="match status" value="1"/>
</dbReference>
<proteinExistence type="predicted"/>
<evidence type="ECO:0000259" key="2">
    <source>
        <dbReference type="Pfam" id="PF02120"/>
    </source>
</evidence>
<dbReference type="InterPro" id="IPR052563">
    <property type="entry name" value="FliK"/>
</dbReference>
<feature type="compositionally biased region" description="Polar residues" evidence="1">
    <location>
        <begin position="9"/>
        <end position="30"/>
    </location>
</feature>
<dbReference type="Gene3D" id="3.30.750.140">
    <property type="match status" value="1"/>
</dbReference>
<feature type="region of interest" description="Disordered" evidence="1">
    <location>
        <begin position="356"/>
        <end position="405"/>
    </location>
</feature>
<feature type="domain" description="Flagellar hook-length control protein-like C-terminal" evidence="2">
    <location>
        <begin position="285"/>
        <end position="365"/>
    </location>
</feature>
<evidence type="ECO:0000313" key="4">
    <source>
        <dbReference type="Proteomes" id="UP000606498"/>
    </source>
</evidence>
<dbReference type="Proteomes" id="UP000606498">
    <property type="component" value="Unassembled WGS sequence"/>
</dbReference>
<sequence length="405" mass="42966">MSIALISSLVETPSQKVSLPSHPDNSGDSHSYQQEEESVSQAQAQADKPAVKKDPAGKTDSLAPTDTAEAVKDDASTESVNVAALMTEVPVHETAVTVQPVGQFMPLAQQTTATVAGAVSESVSVAAMGGSPSKALGADALNPMLAKDDGVARTNMATMANLSLAQGNRLPQPQGSAQVPLVHQQAVSSVPTTVSAFKGEQFVPLNAMEHGLVQARTATTPASTLSEWRMDPLAKPVADIGILQTEATVQLHERPSVSQWGPLPLTAQASHVQHAKELLLPLRDQLRFQIDQRIQTAELQLTPPELGRIELNIRLDGDRLHIQMHAVNNQVRDALLSGLERLRTELALEHKGDIALDVGSGSEQGPSEQHARRGNAGGIAASVGEELPVDNEVERKSDRQLNLLA</sequence>
<name>A0ABQ1TBC4_9GAMM</name>
<dbReference type="CDD" id="cd17470">
    <property type="entry name" value="T3SS_Flik_C"/>
    <property type="match status" value="1"/>
</dbReference>
<reference evidence="4" key="1">
    <citation type="journal article" date="2019" name="Int. J. Syst. Evol. Microbiol.">
        <title>The Global Catalogue of Microorganisms (GCM) 10K type strain sequencing project: providing services to taxonomists for standard genome sequencing and annotation.</title>
        <authorList>
            <consortium name="The Broad Institute Genomics Platform"/>
            <consortium name="The Broad Institute Genome Sequencing Center for Infectious Disease"/>
            <person name="Wu L."/>
            <person name="Ma J."/>
        </authorList>
    </citation>
    <scope>NUCLEOTIDE SEQUENCE [LARGE SCALE GENOMIC DNA]</scope>
    <source>
        <strain evidence="4">CGMCC 1.16033</strain>
    </source>
</reference>
<evidence type="ECO:0000256" key="1">
    <source>
        <dbReference type="SAM" id="MobiDB-lite"/>
    </source>
</evidence>
<feature type="region of interest" description="Disordered" evidence="1">
    <location>
        <begin position="1"/>
        <end position="76"/>
    </location>
</feature>
<evidence type="ECO:0000313" key="3">
    <source>
        <dbReference type="EMBL" id="GGE90080.1"/>
    </source>
</evidence>